<proteinExistence type="inferred from homology"/>
<evidence type="ECO:0000256" key="9">
    <source>
        <dbReference type="SAM" id="Phobius"/>
    </source>
</evidence>
<name>A0A4P9YLB4_ROZAC</name>
<evidence type="ECO:0000256" key="2">
    <source>
        <dbReference type="ARBA" id="ARBA00007715"/>
    </source>
</evidence>
<gene>
    <name evidence="10" type="ORF">ROZALSC1DRAFT_28069</name>
</gene>
<keyword evidence="6 9" id="KW-1133">Transmembrane helix</keyword>
<evidence type="ECO:0000313" key="10">
    <source>
        <dbReference type="EMBL" id="RKP20443.1"/>
    </source>
</evidence>
<evidence type="ECO:0000256" key="3">
    <source>
        <dbReference type="ARBA" id="ARBA00020820"/>
    </source>
</evidence>
<feature type="transmembrane region" description="Helical" evidence="9">
    <location>
        <begin position="60"/>
        <end position="85"/>
    </location>
</feature>
<comment type="similarity">
    <text evidence="2">Belongs to the EMC4 family.</text>
</comment>
<feature type="compositionally biased region" description="Basic and acidic residues" evidence="8">
    <location>
        <begin position="22"/>
        <end position="32"/>
    </location>
</feature>
<evidence type="ECO:0000313" key="11">
    <source>
        <dbReference type="Proteomes" id="UP000281549"/>
    </source>
</evidence>
<dbReference type="InterPro" id="IPR009445">
    <property type="entry name" value="TMEM85/Emc4"/>
</dbReference>
<evidence type="ECO:0000256" key="7">
    <source>
        <dbReference type="ARBA" id="ARBA00023136"/>
    </source>
</evidence>
<dbReference type="EMBL" id="ML005063">
    <property type="protein sequence ID" value="RKP20443.1"/>
    <property type="molecule type" value="Genomic_DNA"/>
</dbReference>
<evidence type="ECO:0000256" key="5">
    <source>
        <dbReference type="ARBA" id="ARBA00022824"/>
    </source>
</evidence>
<accession>A0A4P9YLB4</accession>
<feature type="region of interest" description="Disordered" evidence="8">
    <location>
        <begin position="1"/>
        <end position="33"/>
    </location>
</feature>
<evidence type="ECO:0000256" key="1">
    <source>
        <dbReference type="ARBA" id="ARBA00004477"/>
    </source>
</evidence>
<organism evidence="10 11">
    <name type="scientific">Rozella allomycis (strain CSF55)</name>
    <dbReference type="NCBI Taxonomy" id="988480"/>
    <lineage>
        <taxon>Eukaryota</taxon>
        <taxon>Fungi</taxon>
        <taxon>Fungi incertae sedis</taxon>
        <taxon>Cryptomycota</taxon>
        <taxon>Cryptomycota incertae sedis</taxon>
        <taxon>Rozella</taxon>
    </lineage>
</organism>
<sequence>MIKIKFPPKSSLSFENPPGFDLKSKPTRKPEKQGSIANLKAKKAWDAALAPGKSIFMTLFMLWMSGSSVQIFSLMITGMSLYNPIKALCQLNNIFSTFESKGESFFMQKVTFAFFQLLTLLIGLYKCSNLGLLPTSTSDWLSFYDEKFNKTNEIVGYVI</sequence>
<keyword evidence="7 9" id="KW-0472">Membrane</keyword>
<evidence type="ECO:0000256" key="8">
    <source>
        <dbReference type="SAM" id="MobiDB-lite"/>
    </source>
</evidence>
<comment type="subcellular location">
    <subcellularLocation>
        <location evidence="1">Endoplasmic reticulum membrane</location>
        <topology evidence="1">Multi-pass membrane protein</topology>
    </subcellularLocation>
</comment>
<dbReference type="Proteomes" id="UP000281549">
    <property type="component" value="Unassembled WGS sequence"/>
</dbReference>
<protein>
    <recommendedName>
        <fullName evidence="3">ER membrane protein complex subunit 4</fullName>
    </recommendedName>
</protein>
<dbReference type="GO" id="GO:0005789">
    <property type="term" value="C:endoplasmic reticulum membrane"/>
    <property type="evidence" value="ECO:0007669"/>
    <property type="project" value="UniProtKB-SubCell"/>
</dbReference>
<keyword evidence="5" id="KW-0256">Endoplasmic reticulum</keyword>
<keyword evidence="4 9" id="KW-0812">Transmembrane</keyword>
<feature type="transmembrane region" description="Helical" evidence="9">
    <location>
        <begin position="105"/>
        <end position="125"/>
    </location>
</feature>
<dbReference type="PIRSF" id="PIRSF017207">
    <property type="entry name" value="UCP017207_TM-p85"/>
    <property type="match status" value="1"/>
</dbReference>
<evidence type="ECO:0000256" key="6">
    <source>
        <dbReference type="ARBA" id="ARBA00022989"/>
    </source>
</evidence>
<dbReference type="PANTHER" id="PTHR19315">
    <property type="entry name" value="ER MEMBRANE PROTEIN COMPLEX SUBUNIT 4"/>
    <property type="match status" value="1"/>
</dbReference>
<evidence type="ECO:0000256" key="4">
    <source>
        <dbReference type="ARBA" id="ARBA00022692"/>
    </source>
</evidence>
<dbReference type="AlphaFoldDB" id="A0A4P9YLB4"/>
<reference evidence="11" key="1">
    <citation type="journal article" date="2018" name="Nat. Microbiol.">
        <title>Leveraging single-cell genomics to expand the fungal tree of life.</title>
        <authorList>
            <person name="Ahrendt S.R."/>
            <person name="Quandt C.A."/>
            <person name="Ciobanu D."/>
            <person name="Clum A."/>
            <person name="Salamov A."/>
            <person name="Andreopoulos B."/>
            <person name="Cheng J.F."/>
            <person name="Woyke T."/>
            <person name="Pelin A."/>
            <person name="Henrissat B."/>
            <person name="Reynolds N.K."/>
            <person name="Benny G.L."/>
            <person name="Smith M.E."/>
            <person name="James T.Y."/>
            <person name="Grigoriev I.V."/>
        </authorList>
    </citation>
    <scope>NUCLEOTIDE SEQUENCE [LARGE SCALE GENOMIC DNA]</scope>
    <source>
        <strain evidence="11">CSF55</strain>
    </source>
</reference>
<dbReference type="Pfam" id="PF06417">
    <property type="entry name" value="EMC4"/>
    <property type="match status" value="1"/>
</dbReference>